<dbReference type="InterPro" id="IPR036259">
    <property type="entry name" value="MFS_trans_sf"/>
</dbReference>
<dbReference type="Proteomes" id="UP000017984">
    <property type="component" value="Chromosome"/>
</dbReference>
<protein>
    <recommendedName>
        <fullName evidence="4">Major facilitator superfamily (MFS) profile domain-containing protein</fullName>
    </recommendedName>
</protein>
<accession>V6KTY3</accession>
<dbReference type="GO" id="GO:0022857">
    <property type="term" value="F:transmembrane transporter activity"/>
    <property type="evidence" value="ECO:0007669"/>
    <property type="project" value="InterPro"/>
</dbReference>
<reference evidence="2 3" key="1">
    <citation type="journal article" date="2014" name="Genome Announc.">
        <title>Draft Genome Sequence of Streptomyces roseochromogenes subsp. oscitans DS 12.976, Producer of the Aminocoumarin Antibiotic Clorobiocin.</title>
        <authorList>
            <person name="Ruckert C."/>
            <person name="Kalinowski J."/>
            <person name="Heide L."/>
            <person name="Apel A.K."/>
        </authorList>
    </citation>
    <scope>NUCLEOTIDE SEQUENCE [LARGE SCALE GENOMIC DNA]</scope>
    <source>
        <strain evidence="2 3">DS 12.976</strain>
    </source>
</reference>
<sequence length="124" mass="12315">MCGLALSRLAAAAPVVFSGDAWVLMALRAVQGIAAAAMTAGALALIDATHPAGPDRDRALNVHFAVVACATPAAPLPCTLLLNAAESEKTIFWVQAVAGVLLMPLVPVAPAESVPARAGGPAPG</sequence>
<dbReference type="STRING" id="1352936.M878_05075"/>
<dbReference type="PATRIC" id="fig|1352936.5.peg.1093"/>
<evidence type="ECO:0000313" key="2">
    <source>
        <dbReference type="EMBL" id="EST35640.1"/>
    </source>
</evidence>
<dbReference type="AlphaFoldDB" id="V6KTY3"/>
<dbReference type="EMBL" id="AWQX01000046">
    <property type="protein sequence ID" value="EST35640.1"/>
    <property type="molecule type" value="Genomic_DNA"/>
</dbReference>
<dbReference type="SUPFAM" id="SSF103473">
    <property type="entry name" value="MFS general substrate transporter"/>
    <property type="match status" value="1"/>
</dbReference>
<comment type="caution">
    <text evidence="2">The sequence shown here is derived from an EMBL/GenBank/DDBJ whole genome shotgun (WGS) entry which is preliminary data.</text>
</comment>
<feature type="transmembrane region" description="Helical" evidence="1">
    <location>
        <begin position="60"/>
        <end position="85"/>
    </location>
</feature>
<feature type="transmembrane region" description="Helical" evidence="1">
    <location>
        <begin position="91"/>
        <end position="109"/>
    </location>
</feature>
<dbReference type="HOGENOM" id="CLU_2002689_0_0_11"/>
<name>V6KTY3_STRRC</name>
<proteinExistence type="predicted"/>
<feature type="transmembrane region" description="Helical" evidence="1">
    <location>
        <begin position="28"/>
        <end position="48"/>
    </location>
</feature>
<keyword evidence="1" id="KW-0812">Transmembrane</keyword>
<dbReference type="InterPro" id="IPR011701">
    <property type="entry name" value="MFS"/>
</dbReference>
<keyword evidence="3" id="KW-1185">Reference proteome</keyword>
<gene>
    <name evidence="2" type="ORF">M878_05075</name>
</gene>
<dbReference type="RefSeq" id="WP_023545019.1">
    <property type="nucleotide sequence ID" value="NZ_CM002285.1"/>
</dbReference>
<organism evidence="2 3">
    <name type="scientific">Streptomyces roseochromogenus subsp. oscitans DS 12.976</name>
    <dbReference type="NCBI Taxonomy" id="1352936"/>
    <lineage>
        <taxon>Bacteria</taxon>
        <taxon>Bacillati</taxon>
        <taxon>Actinomycetota</taxon>
        <taxon>Actinomycetes</taxon>
        <taxon>Kitasatosporales</taxon>
        <taxon>Streptomycetaceae</taxon>
        <taxon>Streptomyces</taxon>
    </lineage>
</organism>
<dbReference type="Pfam" id="PF07690">
    <property type="entry name" value="MFS_1"/>
    <property type="match status" value="1"/>
</dbReference>
<keyword evidence="1" id="KW-0472">Membrane</keyword>
<evidence type="ECO:0000256" key="1">
    <source>
        <dbReference type="SAM" id="Phobius"/>
    </source>
</evidence>
<dbReference type="Gene3D" id="1.20.1720.10">
    <property type="entry name" value="Multidrug resistance protein D"/>
    <property type="match status" value="1"/>
</dbReference>
<keyword evidence="1" id="KW-1133">Transmembrane helix</keyword>
<dbReference type="OrthoDB" id="4246467at2"/>
<evidence type="ECO:0008006" key="4">
    <source>
        <dbReference type="Google" id="ProtNLM"/>
    </source>
</evidence>
<evidence type="ECO:0000313" key="3">
    <source>
        <dbReference type="Proteomes" id="UP000017984"/>
    </source>
</evidence>